<keyword evidence="7" id="KW-1185">Reference proteome</keyword>
<name>A0A926D1M1_9FIRM</name>
<dbReference type="PROSITE" id="PS50931">
    <property type="entry name" value="HTH_LYSR"/>
    <property type="match status" value="1"/>
</dbReference>
<dbReference type="InterPro" id="IPR005119">
    <property type="entry name" value="LysR_subst-bd"/>
</dbReference>
<dbReference type="Gene3D" id="1.10.10.10">
    <property type="entry name" value="Winged helix-like DNA-binding domain superfamily/Winged helix DNA-binding domain"/>
    <property type="match status" value="1"/>
</dbReference>
<dbReference type="AlphaFoldDB" id="A0A926D1M1"/>
<evidence type="ECO:0000256" key="1">
    <source>
        <dbReference type="ARBA" id="ARBA00009437"/>
    </source>
</evidence>
<dbReference type="PANTHER" id="PTHR30126:SF39">
    <property type="entry name" value="HTH-TYPE TRANSCRIPTIONAL REGULATOR CYSL"/>
    <property type="match status" value="1"/>
</dbReference>
<evidence type="ECO:0000313" key="6">
    <source>
        <dbReference type="EMBL" id="MBC8529707.1"/>
    </source>
</evidence>
<dbReference type="PANTHER" id="PTHR30126">
    <property type="entry name" value="HTH-TYPE TRANSCRIPTIONAL REGULATOR"/>
    <property type="match status" value="1"/>
</dbReference>
<sequence length="295" mass="33961">MIDPKIRTFLMIVELRNYTQAGKVLAMSQPAVSHQMRQLEEEYNIKIFYPNRRPLMLTPEGEVLLKYARRAVSIANTARQALEDCKNSVKRFSVGITTTVSEYVISRVLADYCLEHPDVHINIVTDSIKNIYDKLQSYELDWAIIEGTVPKNSYHSVLLDTDYLCLVVSPQHPFAGRAQVSLDELKREKLILRSRAAGTRLLFDNYLYNHSDDIANYNIVIETDNITTIKELVAQNFGLSVMARSACRAELATGRLREVPMENFRIVREINLIYREDFSHTDILGEIRQLYAQNQ</sequence>
<gene>
    <name evidence="6" type="ORF">H8699_09730</name>
</gene>
<evidence type="ECO:0000256" key="4">
    <source>
        <dbReference type="ARBA" id="ARBA00023163"/>
    </source>
</evidence>
<reference evidence="6" key="1">
    <citation type="submission" date="2020-08" db="EMBL/GenBank/DDBJ databases">
        <title>Genome public.</title>
        <authorList>
            <person name="Liu C."/>
            <person name="Sun Q."/>
        </authorList>
    </citation>
    <scope>NUCLEOTIDE SEQUENCE</scope>
    <source>
        <strain evidence="6">NSJ-44</strain>
    </source>
</reference>
<dbReference type="Proteomes" id="UP000654279">
    <property type="component" value="Unassembled WGS sequence"/>
</dbReference>
<accession>A0A926D1M1</accession>
<protein>
    <submittedName>
        <fullName evidence="6">LysR family transcriptional regulator</fullName>
    </submittedName>
</protein>
<keyword evidence="2" id="KW-0805">Transcription regulation</keyword>
<comment type="similarity">
    <text evidence="1">Belongs to the LysR transcriptional regulatory family.</text>
</comment>
<proteinExistence type="inferred from homology"/>
<evidence type="ECO:0000259" key="5">
    <source>
        <dbReference type="PROSITE" id="PS50931"/>
    </source>
</evidence>
<dbReference type="Pfam" id="PF03466">
    <property type="entry name" value="LysR_substrate"/>
    <property type="match status" value="1"/>
</dbReference>
<keyword evidence="3" id="KW-0238">DNA-binding</keyword>
<dbReference type="RefSeq" id="WP_138296640.1">
    <property type="nucleotide sequence ID" value="NZ_JACRSO010000004.1"/>
</dbReference>
<dbReference type="GO" id="GO:0000976">
    <property type="term" value="F:transcription cis-regulatory region binding"/>
    <property type="evidence" value="ECO:0007669"/>
    <property type="project" value="TreeGrafter"/>
</dbReference>
<dbReference type="SUPFAM" id="SSF53850">
    <property type="entry name" value="Periplasmic binding protein-like II"/>
    <property type="match status" value="1"/>
</dbReference>
<dbReference type="Gene3D" id="3.40.190.290">
    <property type="match status" value="1"/>
</dbReference>
<dbReference type="InterPro" id="IPR036390">
    <property type="entry name" value="WH_DNA-bd_sf"/>
</dbReference>
<dbReference type="SUPFAM" id="SSF46785">
    <property type="entry name" value="Winged helix' DNA-binding domain"/>
    <property type="match status" value="1"/>
</dbReference>
<dbReference type="PRINTS" id="PR00039">
    <property type="entry name" value="HTHLYSR"/>
</dbReference>
<dbReference type="GO" id="GO:0003700">
    <property type="term" value="F:DNA-binding transcription factor activity"/>
    <property type="evidence" value="ECO:0007669"/>
    <property type="project" value="InterPro"/>
</dbReference>
<dbReference type="EMBL" id="JACRSO010000004">
    <property type="protein sequence ID" value="MBC8529707.1"/>
    <property type="molecule type" value="Genomic_DNA"/>
</dbReference>
<dbReference type="Pfam" id="PF00126">
    <property type="entry name" value="HTH_1"/>
    <property type="match status" value="1"/>
</dbReference>
<evidence type="ECO:0000256" key="3">
    <source>
        <dbReference type="ARBA" id="ARBA00023125"/>
    </source>
</evidence>
<feature type="domain" description="HTH lysR-type" evidence="5">
    <location>
        <begin position="1"/>
        <end position="58"/>
    </location>
</feature>
<organism evidence="6 7">
    <name type="scientific">Luoshenia tenuis</name>
    <dbReference type="NCBI Taxonomy" id="2763654"/>
    <lineage>
        <taxon>Bacteria</taxon>
        <taxon>Bacillati</taxon>
        <taxon>Bacillota</taxon>
        <taxon>Clostridia</taxon>
        <taxon>Christensenellales</taxon>
        <taxon>Christensenellaceae</taxon>
        <taxon>Luoshenia</taxon>
    </lineage>
</organism>
<dbReference type="InterPro" id="IPR000847">
    <property type="entry name" value="LysR_HTH_N"/>
</dbReference>
<evidence type="ECO:0000313" key="7">
    <source>
        <dbReference type="Proteomes" id="UP000654279"/>
    </source>
</evidence>
<keyword evidence="4" id="KW-0804">Transcription</keyword>
<dbReference type="InterPro" id="IPR036388">
    <property type="entry name" value="WH-like_DNA-bd_sf"/>
</dbReference>
<evidence type="ECO:0000256" key="2">
    <source>
        <dbReference type="ARBA" id="ARBA00023015"/>
    </source>
</evidence>
<comment type="caution">
    <text evidence="6">The sequence shown here is derived from an EMBL/GenBank/DDBJ whole genome shotgun (WGS) entry which is preliminary data.</text>
</comment>